<keyword evidence="2" id="KW-1185">Reference proteome</keyword>
<name>A0A0D2F4V2_CLAB1</name>
<dbReference type="HOGENOM" id="CLU_1427823_0_0_1"/>
<dbReference type="AlphaFoldDB" id="A0A0D2F4V2"/>
<evidence type="ECO:0000313" key="2">
    <source>
        <dbReference type="Proteomes" id="UP000053789"/>
    </source>
</evidence>
<protein>
    <submittedName>
        <fullName evidence="1">Uncharacterized protein</fullName>
    </submittedName>
</protein>
<dbReference type="RefSeq" id="XP_016623950.1">
    <property type="nucleotide sequence ID" value="XM_016760429.1"/>
</dbReference>
<sequence length="190" mass="21912">MPLAFLHGFLSRKRNISVREGRQFSDARALVLLRGLELFCDHLSDTRDRQHMAKVFLDVHPLLHEARQRSHTINGLTLYLNDIFRGRASQSLTSRVPEHKSTVDGRSWFMDGDDLVSFNDDSLIAYHPSECRMNVARCEGWFIVIETDEQPPWTSSFLGLSLDETVRKVFPRLLDRLEQGSPPIHPDNTR</sequence>
<reference evidence="1" key="1">
    <citation type="submission" date="2015-01" db="EMBL/GenBank/DDBJ databases">
        <title>The Genome Sequence of Cladophialophora bantiana CBS 173.52.</title>
        <authorList>
            <consortium name="The Broad Institute Genomics Platform"/>
            <person name="Cuomo C."/>
            <person name="de Hoog S."/>
            <person name="Gorbushina A."/>
            <person name="Stielow B."/>
            <person name="Teixiera M."/>
            <person name="Abouelleil A."/>
            <person name="Chapman S.B."/>
            <person name="Priest M."/>
            <person name="Young S.K."/>
            <person name="Wortman J."/>
            <person name="Nusbaum C."/>
            <person name="Birren B."/>
        </authorList>
    </citation>
    <scope>NUCLEOTIDE SEQUENCE [LARGE SCALE GENOMIC DNA]</scope>
    <source>
        <strain evidence="1">CBS 173.52</strain>
    </source>
</reference>
<gene>
    <name evidence="1" type="ORF">Z519_02673</name>
</gene>
<dbReference type="EMBL" id="KN846982">
    <property type="protein sequence ID" value="KIW97281.1"/>
    <property type="molecule type" value="Genomic_DNA"/>
</dbReference>
<accession>A0A0D2F4V2</accession>
<dbReference type="GeneID" id="27695601"/>
<dbReference type="Proteomes" id="UP000053789">
    <property type="component" value="Unassembled WGS sequence"/>
</dbReference>
<proteinExistence type="predicted"/>
<organism evidence="1 2">
    <name type="scientific">Cladophialophora bantiana (strain ATCC 10958 / CBS 173.52 / CDC B-1940 / NIH 8579)</name>
    <name type="common">Xylohypha bantiana</name>
    <dbReference type="NCBI Taxonomy" id="1442370"/>
    <lineage>
        <taxon>Eukaryota</taxon>
        <taxon>Fungi</taxon>
        <taxon>Dikarya</taxon>
        <taxon>Ascomycota</taxon>
        <taxon>Pezizomycotina</taxon>
        <taxon>Eurotiomycetes</taxon>
        <taxon>Chaetothyriomycetidae</taxon>
        <taxon>Chaetothyriales</taxon>
        <taxon>Herpotrichiellaceae</taxon>
        <taxon>Cladophialophora</taxon>
    </lineage>
</organism>
<evidence type="ECO:0000313" key="1">
    <source>
        <dbReference type="EMBL" id="KIW97281.1"/>
    </source>
</evidence>
<dbReference type="OrthoDB" id="10540187at2759"/>